<keyword evidence="2" id="KW-0479">Metal-binding</keyword>
<dbReference type="Gene3D" id="3.30.420.10">
    <property type="entry name" value="Ribonuclease H-like superfamily/Ribonuclease H"/>
    <property type="match status" value="1"/>
</dbReference>
<comment type="caution">
    <text evidence="7">The sequence shown here is derived from an EMBL/GenBank/DDBJ whole genome shotgun (WGS) entry which is preliminary data.</text>
</comment>
<dbReference type="Pfam" id="PF25597">
    <property type="entry name" value="SH3_retrovirus"/>
    <property type="match status" value="1"/>
</dbReference>
<dbReference type="AlphaFoldDB" id="A0A7J0E2P4"/>
<dbReference type="Pfam" id="PF22936">
    <property type="entry name" value="Pol_BBD"/>
    <property type="match status" value="1"/>
</dbReference>
<name>A0A7J0E2P4_9ERIC</name>
<evidence type="ECO:0000256" key="1">
    <source>
        <dbReference type="ARBA" id="ARBA00022670"/>
    </source>
</evidence>
<evidence type="ECO:0000259" key="6">
    <source>
        <dbReference type="PROSITE" id="PS50994"/>
    </source>
</evidence>
<dbReference type="GO" id="GO:0015074">
    <property type="term" value="P:DNA integration"/>
    <property type="evidence" value="ECO:0007669"/>
    <property type="project" value="InterPro"/>
</dbReference>
<evidence type="ECO:0000313" key="8">
    <source>
        <dbReference type="Proteomes" id="UP000585474"/>
    </source>
</evidence>
<feature type="compositionally biased region" description="Low complexity" evidence="5">
    <location>
        <begin position="206"/>
        <end position="219"/>
    </location>
</feature>
<keyword evidence="4" id="KW-0378">Hydrolase</keyword>
<dbReference type="InterPro" id="IPR043502">
    <property type="entry name" value="DNA/RNA_pol_sf"/>
</dbReference>
<dbReference type="SUPFAM" id="SSF56672">
    <property type="entry name" value="DNA/RNA polymerases"/>
    <property type="match status" value="1"/>
</dbReference>
<proteinExistence type="predicted"/>
<dbReference type="InterPro" id="IPR057670">
    <property type="entry name" value="SH3_retrovirus"/>
</dbReference>
<feature type="domain" description="Integrase catalytic" evidence="6">
    <location>
        <begin position="390"/>
        <end position="557"/>
    </location>
</feature>
<keyword evidence="3" id="KW-0064">Aspartyl protease</keyword>
<evidence type="ECO:0000313" key="7">
    <source>
        <dbReference type="EMBL" id="GFS46412.1"/>
    </source>
</evidence>
<feature type="region of interest" description="Disordered" evidence="5">
    <location>
        <begin position="185"/>
        <end position="219"/>
    </location>
</feature>
<evidence type="ECO:0000256" key="5">
    <source>
        <dbReference type="SAM" id="MobiDB-lite"/>
    </source>
</evidence>
<organism evidence="7 8">
    <name type="scientific">Actinidia rufa</name>
    <dbReference type="NCBI Taxonomy" id="165716"/>
    <lineage>
        <taxon>Eukaryota</taxon>
        <taxon>Viridiplantae</taxon>
        <taxon>Streptophyta</taxon>
        <taxon>Embryophyta</taxon>
        <taxon>Tracheophyta</taxon>
        <taxon>Spermatophyta</taxon>
        <taxon>Magnoliopsida</taxon>
        <taxon>eudicotyledons</taxon>
        <taxon>Gunneridae</taxon>
        <taxon>Pentapetalae</taxon>
        <taxon>asterids</taxon>
        <taxon>Ericales</taxon>
        <taxon>Actinidiaceae</taxon>
        <taxon>Actinidia</taxon>
    </lineage>
</organism>
<sequence>MLRHRPMVLLRRLLSSSSDWKNEIRQEPGQSISAFLPQIYSIWDQLTPSEPKWLCAGDSTLFATYRDQQRLILFLMGLSDIYMSRFEPPSFIASLFLHWSRLSLSCYLRRLVLAWSRLPMWPLLLLLLVPEDVAPLVVLAVFSASGSQSSGGSASRPNECTFCHATDHRLLTCPIRVCKTCRQRGPDHYRSDCPNNPTRRDTRPQSTAATAGVSSTTSASPTLIDVSDLPALVQQILSASGNPSTALSASTGISSWFFDSGCSNHMTSDLSVFSSKSYESSFPVVHTADGSSMTVDHVGHVSTSALSLPNTYYICNLALNLVSVGQLCDLGLTVLFSSTGCVVQDPRKGQTLGIGRRHGVLGPTINEHLDCQSCQLAKQPALSFTKSTSVSSAPFALVHSDIWGPSPTSTMGGSQYFVIFVDDFLRYTWLYLLKNRSQLQQTYYYDFARMIKTQFSRDIKVFRSDNAQEYCDTSFFAFLREQGTLPHRSCPGTSQQNGRAERKHRHLLDTTRALLISSGYPERFWGEAALIAAYTINRVPSPLLGNLTLYERLYGTPPDYHSLRVFGCACFVLLQPHERTKLEPRSRLCCFLGYGIEHKGYRCWDPLSRRLRVSRHVVFWEHKMFSSLSSFQMSSSSTPPYLTDPSIDLFPEDVDVPVDLPNDTIHVAPPPIVYPVESSSTDPAPPVLPPVPLPSDIHVRRSTRLPLGSSSSSNQVCQLRRALYGLKQAPRAWYAKFSSTICDLGFSASAYDSALFTRQSAHGIVLLILYVDDMIITGDNVYGISELQDFLHRHFEMKDLSPLSYFLGLEVSSGSTGYSLTQTKYASDLLTRAGLSDYKTASTPLEANARLTSLDGDLLSDATLYKQLVGSLIYLTVKAC</sequence>
<keyword evidence="1" id="KW-0645">Protease</keyword>
<dbReference type="PANTHER" id="PTHR42648:SF26">
    <property type="entry name" value="INTEGRASE CATALYTIC DOMAIN-CONTAINING PROTEIN"/>
    <property type="match status" value="1"/>
</dbReference>
<dbReference type="EMBL" id="BJWL01000466">
    <property type="protein sequence ID" value="GFS46412.1"/>
    <property type="molecule type" value="Genomic_DNA"/>
</dbReference>
<dbReference type="GO" id="GO:0006508">
    <property type="term" value="P:proteolysis"/>
    <property type="evidence" value="ECO:0007669"/>
    <property type="project" value="UniProtKB-KW"/>
</dbReference>
<dbReference type="SUPFAM" id="SSF53098">
    <property type="entry name" value="Ribonuclease H-like"/>
    <property type="match status" value="1"/>
</dbReference>
<reference evidence="8" key="1">
    <citation type="submission" date="2019-07" db="EMBL/GenBank/DDBJ databases">
        <title>De Novo Assembly of kiwifruit Actinidia rufa.</title>
        <authorList>
            <person name="Sugita-Konishi S."/>
            <person name="Sato K."/>
            <person name="Mori E."/>
            <person name="Abe Y."/>
            <person name="Kisaki G."/>
            <person name="Hamano K."/>
            <person name="Suezawa K."/>
            <person name="Otani M."/>
            <person name="Fukuda T."/>
            <person name="Manabe T."/>
            <person name="Gomi K."/>
            <person name="Tabuchi M."/>
            <person name="Akimitsu K."/>
            <person name="Kataoka I."/>
        </authorList>
    </citation>
    <scope>NUCLEOTIDE SEQUENCE [LARGE SCALE GENOMIC DNA]</scope>
    <source>
        <strain evidence="8">cv. Fuchu</strain>
    </source>
</reference>
<protein>
    <recommendedName>
        <fullName evidence="6">Integrase catalytic domain-containing protein</fullName>
    </recommendedName>
</protein>
<dbReference type="GO" id="GO:0003676">
    <property type="term" value="F:nucleic acid binding"/>
    <property type="evidence" value="ECO:0007669"/>
    <property type="project" value="InterPro"/>
</dbReference>
<dbReference type="Proteomes" id="UP000585474">
    <property type="component" value="Unassembled WGS sequence"/>
</dbReference>
<dbReference type="PROSITE" id="PS50994">
    <property type="entry name" value="INTEGRASE"/>
    <property type="match status" value="1"/>
</dbReference>
<dbReference type="PANTHER" id="PTHR42648">
    <property type="entry name" value="TRANSPOSASE, PUTATIVE-RELATED"/>
    <property type="match status" value="1"/>
</dbReference>
<dbReference type="InterPro" id="IPR036397">
    <property type="entry name" value="RNaseH_sf"/>
</dbReference>
<dbReference type="GO" id="GO:0046872">
    <property type="term" value="F:metal ion binding"/>
    <property type="evidence" value="ECO:0007669"/>
    <property type="project" value="UniProtKB-KW"/>
</dbReference>
<dbReference type="InterPro" id="IPR039537">
    <property type="entry name" value="Retrotran_Ty1/copia-like"/>
</dbReference>
<dbReference type="GO" id="GO:0004190">
    <property type="term" value="F:aspartic-type endopeptidase activity"/>
    <property type="evidence" value="ECO:0007669"/>
    <property type="project" value="UniProtKB-KW"/>
</dbReference>
<keyword evidence="8" id="KW-1185">Reference proteome</keyword>
<evidence type="ECO:0000256" key="2">
    <source>
        <dbReference type="ARBA" id="ARBA00022723"/>
    </source>
</evidence>
<dbReference type="InterPro" id="IPR013103">
    <property type="entry name" value="RVT_2"/>
</dbReference>
<dbReference type="InterPro" id="IPR001584">
    <property type="entry name" value="Integrase_cat-core"/>
</dbReference>
<accession>A0A7J0E2P4</accession>
<dbReference type="OrthoDB" id="413361at2759"/>
<evidence type="ECO:0000256" key="4">
    <source>
        <dbReference type="ARBA" id="ARBA00022801"/>
    </source>
</evidence>
<dbReference type="Pfam" id="PF07727">
    <property type="entry name" value="RVT_2"/>
    <property type="match status" value="1"/>
</dbReference>
<dbReference type="InterPro" id="IPR012337">
    <property type="entry name" value="RNaseH-like_sf"/>
</dbReference>
<dbReference type="Pfam" id="PF00665">
    <property type="entry name" value="rve"/>
    <property type="match status" value="1"/>
</dbReference>
<dbReference type="InterPro" id="IPR054722">
    <property type="entry name" value="PolX-like_BBD"/>
</dbReference>
<gene>
    <name evidence="7" type="ORF">Acr_00g0102120</name>
</gene>
<evidence type="ECO:0000256" key="3">
    <source>
        <dbReference type="ARBA" id="ARBA00022750"/>
    </source>
</evidence>